<dbReference type="Pfam" id="PF00775">
    <property type="entry name" value="Dioxygenase_C"/>
    <property type="match status" value="1"/>
</dbReference>
<dbReference type="InterPro" id="IPR050770">
    <property type="entry name" value="Intradiol_RC_Dioxygenase"/>
</dbReference>
<evidence type="ECO:0000256" key="1">
    <source>
        <dbReference type="ARBA" id="ARBA00001965"/>
    </source>
</evidence>
<evidence type="ECO:0000256" key="3">
    <source>
        <dbReference type="ARBA" id="ARBA00022723"/>
    </source>
</evidence>
<dbReference type="GO" id="GO:0018576">
    <property type="term" value="F:catechol 1,2-dioxygenase activity"/>
    <property type="evidence" value="ECO:0007669"/>
    <property type="project" value="InterPro"/>
</dbReference>
<name>A0A1M6XP28_9RHOB</name>
<protein>
    <submittedName>
        <fullName evidence="9">Catechol 1,2-dioxygenase</fullName>
    </submittedName>
</protein>
<dbReference type="PANTHER" id="PTHR33711:SF7">
    <property type="entry name" value="INTRADIOL RING-CLEAVAGE DIOXYGENASES DOMAIN-CONTAINING PROTEIN-RELATED"/>
    <property type="match status" value="1"/>
</dbReference>
<evidence type="ECO:0000256" key="6">
    <source>
        <dbReference type="ARBA" id="ARBA00023004"/>
    </source>
</evidence>
<dbReference type="InterPro" id="IPR007535">
    <property type="entry name" value="Catechol_dOase_N"/>
</dbReference>
<keyword evidence="3" id="KW-0479">Metal-binding</keyword>
<evidence type="ECO:0000256" key="5">
    <source>
        <dbReference type="ARBA" id="ARBA00023002"/>
    </source>
</evidence>
<dbReference type="AlphaFoldDB" id="A0A1M6XP28"/>
<evidence type="ECO:0000313" key="10">
    <source>
        <dbReference type="Proteomes" id="UP000184191"/>
    </source>
</evidence>
<organism evidence="9 10">
    <name type="scientific">Roseovarius marisflavi</name>
    <dbReference type="NCBI Taxonomy" id="1054996"/>
    <lineage>
        <taxon>Bacteria</taxon>
        <taxon>Pseudomonadati</taxon>
        <taxon>Pseudomonadota</taxon>
        <taxon>Alphaproteobacteria</taxon>
        <taxon>Rhodobacterales</taxon>
        <taxon>Roseobacteraceae</taxon>
        <taxon>Roseovarius</taxon>
    </lineage>
</organism>
<feature type="domain" description="Intradiol ring-cleavage dioxygenases" evidence="7">
    <location>
        <begin position="104"/>
        <end position="280"/>
    </location>
</feature>
<keyword evidence="4 9" id="KW-0223">Dioxygenase</keyword>
<dbReference type="SUPFAM" id="SSF49482">
    <property type="entry name" value="Aromatic compound dioxygenase"/>
    <property type="match status" value="1"/>
</dbReference>
<evidence type="ECO:0000256" key="4">
    <source>
        <dbReference type="ARBA" id="ARBA00022964"/>
    </source>
</evidence>
<comment type="cofactor">
    <cofactor evidence="1">
        <name>Fe(3+)</name>
        <dbReference type="ChEBI" id="CHEBI:29034"/>
    </cofactor>
</comment>
<dbReference type="STRING" id="1054996.SAMN05444414_104232"/>
<dbReference type="Proteomes" id="UP000184191">
    <property type="component" value="Unassembled WGS sequence"/>
</dbReference>
<reference evidence="10" key="1">
    <citation type="submission" date="2016-11" db="EMBL/GenBank/DDBJ databases">
        <authorList>
            <person name="Varghese N."/>
            <person name="Submissions S."/>
        </authorList>
    </citation>
    <scope>NUCLEOTIDE SEQUENCE [LARGE SCALE GENOMIC DNA]</scope>
    <source>
        <strain evidence="10">DSM 29327</strain>
    </source>
</reference>
<keyword evidence="5" id="KW-0560">Oxidoreductase</keyword>
<keyword evidence="6" id="KW-0408">Iron</keyword>
<accession>A0A1M6XP28</accession>
<evidence type="ECO:0000313" key="9">
    <source>
        <dbReference type="EMBL" id="SHL07653.1"/>
    </source>
</evidence>
<proteinExistence type="inferred from homology"/>
<keyword evidence="10" id="KW-1185">Reference proteome</keyword>
<feature type="domain" description="Catechol dioxygenase N-terminal" evidence="8">
    <location>
        <begin position="25"/>
        <end position="93"/>
    </location>
</feature>
<comment type="similarity">
    <text evidence="2">Belongs to the intradiol ring-cleavage dioxygenase family.</text>
</comment>
<evidence type="ECO:0000259" key="7">
    <source>
        <dbReference type="Pfam" id="PF00775"/>
    </source>
</evidence>
<dbReference type="RefSeq" id="WP_073196201.1">
    <property type="nucleotide sequence ID" value="NZ_FRBN01000004.1"/>
</dbReference>
<gene>
    <name evidence="9" type="ORF">SAMN05444414_104232</name>
</gene>
<sequence length="291" mass="32711">MGIVNLENITDVVIASLGKSGDITERQREIMTSLIKHLHGFCKDVNLQHGEFLEGCEYLKRAGQTCDENRQEFILLGDIVGVEVLVDMLSNPVEGTESESTVLGPFYRENPPVLPKGGSTIQKHYDNEETAYYEGYIRDADGNGVANVTLDVWEDAPNGIYENLDPDQPEYNLRGRFETDENGHYAFVAVRPVPYPIPDNETAGELLRFMGHHPYRPGHMHFIISKEGYRPLISQIYDADSKWLDNDSVFAVKDSLIGKFKPAPKELGTDLHFEFDFVLKAEDKAQSVAAE</sequence>
<dbReference type="OrthoDB" id="9800887at2"/>
<evidence type="ECO:0000259" key="8">
    <source>
        <dbReference type="Pfam" id="PF04444"/>
    </source>
</evidence>
<dbReference type="GO" id="GO:0009712">
    <property type="term" value="P:catechol-containing compound metabolic process"/>
    <property type="evidence" value="ECO:0007669"/>
    <property type="project" value="InterPro"/>
</dbReference>
<dbReference type="EMBL" id="FRBN01000004">
    <property type="protein sequence ID" value="SHL07653.1"/>
    <property type="molecule type" value="Genomic_DNA"/>
</dbReference>
<dbReference type="PANTHER" id="PTHR33711">
    <property type="entry name" value="DIOXYGENASE, PUTATIVE (AFU_ORTHOLOGUE AFUA_2G02910)-RELATED"/>
    <property type="match status" value="1"/>
</dbReference>
<dbReference type="Pfam" id="PF04444">
    <property type="entry name" value="Dioxygenase_N"/>
    <property type="match status" value="1"/>
</dbReference>
<dbReference type="GO" id="GO:0008199">
    <property type="term" value="F:ferric iron binding"/>
    <property type="evidence" value="ECO:0007669"/>
    <property type="project" value="InterPro"/>
</dbReference>
<evidence type="ECO:0000256" key="2">
    <source>
        <dbReference type="ARBA" id="ARBA00007825"/>
    </source>
</evidence>
<dbReference type="Gene3D" id="2.60.130.10">
    <property type="entry name" value="Aromatic compound dioxygenase"/>
    <property type="match status" value="1"/>
</dbReference>
<dbReference type="InterPro" id="IPR015889">
    <property type="entry name" value="Intradiol_dOase_core"/>
</dbReference>
<dbReference type="InterPro" id="IPR000627">
    <property type="entry name" value="Intradiol_dOase_C"/>
</dbReference>